<evidence type="ECO:0000256" key="2">
    <source>
        <dbReference type="SAM" id="MobiDB-lite"/>
    </source>
</evidence>
<evidence type="ECO:0000313" key="5">
    <source>
        <dbReference type="EMBL" id="MBV7256758.1"/>
    </source>
</evidence>
<accession>A0ABS6SF82</accession>
<evidence type="ECO:0000256" key="1">
    <source>
        <dbReference type="PROSITE-ProRule" id="PRU01373"/>
    </source>
</evidence>
<dbReference type="Pfam" id="PF01471">
    <property type="entry name" value="PG_binding_1"/>
    <property type="match status" value="1"/>
</dbReference>
<dbReference type="PROSITE" id="PS52029">
    <property type="entry name" value="LD_TPASE"/>
    <property type="match status" value="1"/>
</dbReference>
<proteinExistence type="predicted"/>
<keyword evidence="3" id="KW-0732">Signal</keyword>
<feature type="region of interest" description="Disordered" evidence="2">
    <location>
        <begin position="27"/>
        <end position="52"/>
    </location>
</feature>
<dbReference type="Proteomes" id="UP000722336">
    <property type="component" value="Unassembled WGS sequence"/>
</dbReference>
<evidence type="ECO:0000256" key="3">
    <source>
        <dbReference type="SAM" id="SignalP"/>
    </source>
</evidence>
<organism evidence="5 6">
    <name type="scientific">Pacificimonas pallii</name>
    <dbReference type="NCBI Taxonomy" id="2827236"/>
    <lineage>
        <taxon>Bacteria</taxon>
        <taxon>Pseudomonadati</taxon>
        <taxon>Pseudomonadota</taxon>
        <taxon>Alphaproteobacteria</taxon>
        <taxon>Sphingomonadales</taxon>
        <taxon>Sphingosinicellaceae</taxon>
        <taxon>Pacificimonas</taxon>
    </lineage>
</organism>
<feature type="signal peptide" evidence="3">
    <location>
        <begin position="1"/>
        <end position="22"/>
    </location>
</feature>
<dbReference type="CDD" id="cd16913">
    <property type="entry name" value="YkuD_like"/>
    <property type="match status" value="1"/>
</dbReference>
<dbReference type="Pfam" id="PF03734">
    <property type="entry name" value="YkuD"/>
    <property type="match status" value="1"/>
</dbReference>
<dbReference type="PANTHER" id="PTHR30582">
    <property type="entry name" value="L,D-TRANSPEPTIDASE"/>
    <property type="match status" value="1"/>
</dbReference>
<evidence type="ECO:0000313" key="6">
    <source>
        <dbReference type="Proteomes" id="UP000722336"/>
    </source>
</evidence>
<keyword evidence="1" id="KW-0133">Cell shape</keyword>
<protein>
    <submittedName>
        <fullName evidence="5">Murein L,D-transpeptidase</fullName>
    </submittedName>
</protein>
<dbReference type="RefSeq" id="WP_218445492.1">
    <property type="nucleotide sequence ID" value="NZ_JAGSPA010000002.1"/>
</dbReference>
<comment type="caution">
    <text evidence="5">The sequence shown here is derived from an EMBL/GenBank/DDBJ whole genome shotgun (WGS) entry which is preliminary data.</text>
</comment>
<feature type="active site" description="Nucleophile" evidence="1">
    <location>
        <position position="317"/>
    </location>
</feature>
<reference evidence="5 6" key="1">
    <citation type="submission" date="2021-04" db="EMBL/GenBank/DDBJ databases">
        <authorList>
            <person name="Pira H."/>
            <person name="Risdian C."/>
            <person name="Wink J."/>
        </authorList>
    </citation>
    <scope>NUCLEOTIDE SEQUENCE [LARGE SCALE GENOMIC DNA]</scope>
    <source>
        <strain evidence="5 6">WHA3</strain>
    </source>
</reference>
<feature type="chain" id="PRO_5047252240" evidence="3">
    <location>
        <begin position="23"/>
        <end position="342"/>
    </location>
</feature>
<dbReference type="InterPro" id="IPR005490">
    <property type="entry name" value="LD_TPept_cat_dom"/>
</dbReference>
<keyword evidence="1" id="KW-0573">Peptidoglycan synthesis</keyword>
<evidence type="ECO:0000259" key="4">
    <source>
        <dbReference type="PROSITE" id="PS52029"/>
    </source>
</evidence>
<dbReference type="EMBL" id="JAGSPA010000002">
    <property type="protein sequence ID" value="MBV7256758.1"/>
    <property type="molecule type" value="Genomic_DNA"/>
</dbReference>
<keyword evidence="6" id="KW-1185">Reference proteome</keyword>
<dbReference type="InterPro" id="IPR050979">
    <property type="entry name" value="LD-transpeptidase"/>
</dbReference>
<dbReference type="InterPro" id="IPR002477">
    <property type="entry name" value="Peptidoglycan-bd-like"/>
</dbReference>
<comment type="pathway">
    <text evidence="1">Cell wall biogenesis; peptidoglycan biosynthesis.</text>
</comment>
<feature type="active site" description="Proton donor/acceptor" evidence="1">
    <location>
        <position position="301"/>
    </location>
</feature>
<gene>
    <name evidence="5" type="ORF">KCG44_08155</name>
</gene>
<feature type="domain" description="L,D-TPase catalytic" evidence="4">
    <location>
        <begin position="209"/>
        <end position="341"/>
    </location>
</feature>
<sequence length="342" mass="35914">MARAFITLIAAAGICAAVPVSAQEAQDTSRAKSGSTSGSAADTESADTVSQDDFSQKAKAAGVSAQDLSVQILLGRAGFSPGVIDGFGGGNTKAAVRDWQKANGMTVDGTTDQALLNALRSADQAPLLQEIQVSTEDASQSFSSIPDGMEAQAELDHLGYESAEEMFAERYHMDIDLLKKLNPDADFSKAGETITVVRKSTAPLTGEIALLEISRSENRLRVYDADGKLITAFPATVGSSDMPSPDGKMEVRAVAPEAKYYFDPEANPNWGPDQNLTLAAGPNNPVGGVWIDLTKDTYGIHGTPNPSTIGKTASHGCVRLTNWDARKLADAVSAGTQVSFVN</sequence>
<keyword evidence="1" id="KW-0961">Cell wall biogenesis/degradation</keyword>
<name>A0ABS6SF82_9SPHN</name>
<dbReference type="PANTHER" id="PTHR30582:SF30">
    <property type="entry name" value="BLR4375 PROTEIN"/>
    <property type="match status" value="1"/>
</dbReference>